<dbReference type="Proteomes" id="UP000611629">
    <property type="component" value="Unassembled WGS sequence"/>
</dbReference>
<comment type="caution">
    <text evidence="1">The sequence shown here is derived from an EMBL/GenBank/DDBJ whole genome shotgun (WGS) entry which is preliminary data.</text>
</comment>
<gene>
    <name evidence="1" type="ORF">HZF24_17315</name>
</gene>
<keyword evidence="2" id="KW-1185">Reference proteome</keyword>
<reference evidence="1" key="1">
    <citation type="submission" date="2020-07" db="EMBL/GenBank/DDBJ databases">
        <title>Genomic analysis of a strain of Sedimentibacter Hydroxybenzoicus DSM7310.</title>
        <authorList>
            <person name="Ma S."/>
        </authorList>
    </citation>
    <scope>NUCLEOTIDE SEQUENCE</scope>
    <source>
        <strain evidence="1">DSM 7310</strain>
    </source>
</reference>
<accession>A0A974BMQ6</accession>
<name>A0A974BMQ6_SEDHY</name>
<evidence type="ECO:0000313" key="2">
    <source>
        <dbReference type="Proteomes" id="UP000611629"/>
    </source>
</evidence>
<dbReference type="RefSeq" id="WP_179239631.1">
    <property type="nucleotide sequence ID" value="NZ_JACBNQ010000032.1"/>
</dbReference>
<organism evidence="1 2">
    <name type="scientific">Sedimentibacter hydroxybenzoicus DSM 7310</name>
    <dbReference type="NCBI Taxonomy" id="1123245"/>
    <lineage>
        <taxon>Bacteria</taxon>
        <taxon>Bacillati</taxon>
        <taxon>Bacillota</taxon>
        <taxon>Tissierellia</taxon>
        <taxon>Sedimentibacter</taxon>
    </lineage>
</organism>
<sequence>MQSKIYNLLINCFEDNLGDKIPDIDFQLFLISVKSLVPYEDKIGCFIDVERYKKELELFKLYKNGEDEVIDNYFINNKLSFKEDNLLESKILPIIITNTIWDILVNEVLKTVTIYSINKSTLLDAIIISSAIDVYLSNNNTDYEMISEITKGRIIDFSLKAFSEKNNIIIEKMSFIEFEKERIKLLTSDILSDRIINRCKSINHILYSKFIESSEDENESVLNSFSAYLYKLRKGIISPDKLKLPQINIPEFKEFLKYSSFTHPLLGKCRVVKRDDKEVIIRNKSGLIKVNI</sequence>
<evidence type="ECO:0000313" key="1">
    <source>
        <dbReference type="EMBL" id="NYB75912.1"/>
    </source>
</evidence>
<proteinExistence type="predicted"/>
<protein>
    <submittedName>
        <fullName evidence="1">Uncharacterized protein</fullName>
    </submittedName>
</protein>
<dbReference type="AlphaFoldDB" id="A0A974BMQ6"/>
<dbReference type="EMBL" id="JACBNQ010000032">
    <property type="protein sequence ID" value="NYB75912.1"/>
    <property type="molecule type" value="Genomic_DNA"/>
</dbReference>